<organism evidence="3 4">
    <name type="scientific">Folsomia candida</name>
    <name type="common">Springtail</name>
    <dbReference type="NCBI Taxonomy" id="158441"/>
    <lineage>
        <taxon>Eukaryota</taxon>
        <taxon>Metazoa</taxon>
        <taxon>Ecdysozoa</taxon>
        <taxon>Arthropoda</taxon>
        <taxon>Hexapoda</taxon>
        <taxon>Collembola</taxon>
        <taxon>Entomobryomorpha</taxon>
        <taxon>Isotomoidea</taxon>
        <taxon>Isotomidae</taxon>
        <taxon>Proisotominae</taxon>
        <taxon>Folsomia</taxon>
    </lineage>
</organism>
<evidence type="ECO:0000256" key="1">
    <source>
        <dbReference type="SAM" id="MobiDB-lite"/>
    </source>
</evidence>
<keyword evidence="2" id="KW-0732">Signal</keyword>
<evidence type="ECO:0000313" key="3">
    <source>
        <dbReference type="EMBL" id="OXA64209.1"/>
    </source>
</evidence>
<evidence type="ECO:0000313" key="4">
    <source>
        <dbReference type="Proteomes" id="UP000198287"/>
    </source>
</evidence>
<feature type="compositionally biased region" description="Basic residues" evidence="1">
    <location>
        <begin position="38"/>
        <end position="52"/>
    </location>
</feature>
<feature type="compositionally biased region" description="Acidic residues" evidence="1">
    <location>
        <begin position="91"/>
        <end position="100"/>
    </location>
</feature>
<sequence>MDSRTFFILALGTYITLIFLESATCRSHGLKYHHHHYQSHLHNSNRNHHQNHPHSLDYNSGETPNAVLNQERNTVPKHGKSTPTSWRPSSSDDDYEDEDDGGRHAYLMLPSSKKSSSERITEDQTLTQAFEKHMKPGTPNIHDVYAYQLPSDLWFIVRYSKNEDGQVEKYMNVVDSFTNYLEKLEDKDVRTVSVNVKGVETVFRLTPKRKPDNN</sequence>
<feature type="compositionally biased region" description="Polar residues" evidence="1">
    <location>
        <begin position="57"/>
        <end position="73"/>
    </location>
</feature>
<dbReference type="EMBL" id="LNIX01000001">
    <property type="protein sequence ID" value="OXA64209.1"/>
    <property type="molecule type" value="Genomic_DNA"/>
</dbReference>
<gene>
    <name evidence="3" type="ORF">Fcan01_01774</name>
</gene>
<evidence type="ECO:0000256" key="2">
    <source>
        <dbReference type="SAM" id="SignalP"/>
    </source>
</evidence>
<feature type="region of interest" description="Disordered" evidence="1">
    <location>
        <begin position="38"/>
        <end position="122"/>
    </location>
</feature>
<comment type="caution">
    <text evidence="3">The sequence shown here is derived from an EMBL/GenBank/DDBJ whole genome shotgun (WGS) entry which is preliminary data.</text>
</comment>
<keyword evidence="4" id="KW-1185">Reference proteome</keyword>
<feature type="signal peptide" evidence="2">
    <location>
        <begin position="1"/>
        <end position="25"/>
    </location>
</feature>
<protein>
    <submittedName>
        <fullName evidence="3">Uncharacterized protein</fullName>
    </submittedName>
</protein>
<proteinExistence type="predicted"/>
<accession>A0A226F350</accession>
<feature type="chain" id="PRO_5013166749" evidence="2">
    <location>
        <begin position="26"/>
        <end position="214"/>
    </location>
</feature>
<dbReference type="Proteomes" id="UP000198287">
    <property type="component" value="Unassembled WGS sequence"/>
</dbReference>
<name>A0A226F350_FOLCA</name>
<reference evidence="3 4" key="1">
    <citation type="submission" date="2015-12" db="EMBL/GenBank/DDBJ databases">
        <title>The genome of Folsomia candida.</title>
        <authorList>
            <person name="Faddeeva A."/>
            <person name="Derks M.F."/>
            <person name="Anvar Y."/>
            <person name="Smit S."/>
            <person name="Van Straalen N."/>
            <person name="Roelofs D."/>
        </authorList>
    </citation>
    <scope>NUCLEOTIDE SEQUENCE [LARGE SCALE GENOMIC DNA]</scope>
    <source>
        <strain evidence="3 4">VU population</strain>
        <tissue evidence="3">Whole body</tissue>
    </source>
</reference>
<dbReference type="OrthoDB" id="10452717at2759"/>
<dbReference type="AlphaFoldDB" id="A0A226F350"/>